<comment type="caution">
    <text evidence="2">The sequence shown here is derived from an EMBL/GenBank/DDBJ whole genome shotgun (WGS) entry which is preliminary data.</text>
</comment>
<feature type="non-terminal residue" evidence="2">
    <location>
        <position position="112"/>
    </location>
</feature>
<sequence length="112" mass="12187">MKERLLITGGSGLLGSSIVRVAAQNFEVYATYYLHPVQMSGCTLVPLDIRDRDETLSLLGKIKPNIVIHTAALVDVDYCEEHPGEAWLINAEGTENVALASKKAGTKLIYIS</sequence>
<organism evidence="2">
    <name type="scientific">marine sediment metagenome</name>
    <dbReference type="NCBI Taxonomy" id="412755"/>
    <lineage>
        <taxon>unclassified sequences</taxon>
        <taxon>metagenomes</taxon>
        <taxon>ecological metagenomes</taxon>
    </lineage>
</organism>
<evidence type="ECO:0000313" key="2">
    <source>
        <dbReference type="EMBL" id="GAJ02522.1"/>
    </source>
</evidence>
<dbReference type="GO" id="GO:0048269">
    <property type="term" value="C:methionine adenosyltransferase complex"/>
    <property type="evidence" value="ECO:0007669"/>
    <property type="project" value="TreeGrafter"/>
</dbReference>
<dbReference type="InterPro" id="IPR005913">
    <property type="entry name" value="dTDP_dehydrorham_reduct"/>
</dbReference>
<dbReference type="PANTHER" id="PTHR10491:SF4">
    <property type="entry name" value="METHIONINE ADENOSYLTRANSFERASE 2 SUBUNIT BETA"/>
    <property type="match status" value="1"/>
</dbReference>
<dbReference type="GO" id="GO:0048270">
    <property type="term" value="F:methionine adenosyltransferase regulator activity"/>
    <property type="evidence" value="ECO:0007669"/>
    <property type="project" value="TreeGrafter"/>
</dbReference>
<accession>X1UG33</accession>
<protein>
    <recommendedName>
        <fullName evidence="1">RmlD-like substrate binding domain-containing protein</fullName>
    </recommendedName>
</protein>
<dbReference type="Gene3D" id="3.40.50.720">
    <property type="entry name" value="NAD(P)-binding Rossmann-like Domain"/>
    <property type="match status" value="1"/>
</dbReference>
<name>X1UG33_9ZZZZ</name>
<reference evidence="2" key="1">
    <citation type="journal article" date="2014" name="Front. Microbiol.">
        <title>High frequency of phylogenetically diverse reductive dehalogenase-homologous genes in deep subseafloor sedimentary metagenomes.</title>
        <authorList>
            <person name="Kawai M."/>
            <person name="Futagami T."/>
            <person name="Toyoda A."/>
            <person name="Takaki Y."/>
            <person name="Nishi S."/>
            <person name="Hori S."/>
            <person name="Arai W."/>
            <person name="Tsubouchi T."/>
            <person name="Morono Y."/>
            <person name="Uchiyama I."/>
            <person name="Ito T."/>
            <person name="Fujiyama A."/>
            <person name="Inagaki F."/>
            <person name="Takami H."/>
        </authorList>
    </citation>
    <scope>NUCLEOTIDE SEQUENCE</scope>
    <source>
        <strain evidence="2">Expedition CK06-06</strain>
    </source>
</reference>
<proteinExistence type="predicted"/>
<evidence type="ECO:0000259" key="1">
    <source>
        <dbReference type="Pfam" id="PF04321"/>
    </source>
</evidence>
<dbReference type="EMBL" id="BARW01016264">
    <property type="protein sequence ID" value="GAJ02522.1"/>
    <property type="molecule type" value="Genomic_DNA"/>
</dbReference>
<dbReference type="InterPro" id="IPR036291">
    <property type="entry name" value="NAD(P)-bd_dom_sf"/>
</dbReference>
<dbReference type="InterPro" id="IPR029903">
    <property type="entry name" value="RmlD-like-bd"/>
</dbReference>
<feature type="domain" description="RmlD-like substrate binding" evidence="1">
    <location>
        <begin position="4"/>
        <end position="112"/>
    </location>
</feature>
<gene>
    <name evidence="2" type="ORF">S12H4_28368</name>
</gene>
<dbReference type="SUPFAM" id="SSF51735">
    <property type="entry name" value="NAD(P)-binding Rossmann-fold domains"/>
    <property type="match status" value="1"/>
</dbReference>
<dbReference type="GO" id="GO:0006556">
    <property type="term" value="P:S-adenosylmethionine biosynthetic process"/>
    <property type="evidence" value="ECO:0007669"/>
    <property type="project" value="TreeGrafter"/>
</dbReference>
<dbReference type="PANTHER" id="PTHR10491">
    <property type="entry name" value="DTDP-4-DEHYDRORHAMNOSE REDUCTASE"/>
    <property type="match status" value="1"/>
</dbReference>
<dbReference type="AlphaFoldDB" id="X1UG33"/>
<dbReference type="Pfam" id="PF04321">
    <property type="entry name" value="RmlD_sub_bind"/>
    <property type="match status" value="1"/>
</dbReference>